<dbReference type="AlphaFoldDB" id="A0A5M9N600"/>
<gene>
    <name evidence="3" type="ORF">ATNIH1004_001413</name>
</gene>
<reference evidence="3 4" key="1">
    <citation type="submission" date="2019-08" db="EMBL/GenBank/DDBJ databases">
        <title>The genome sequence of a newly discovered highly antifungal drug resistant Aspergillus species, Aspergillus tanneri NIH 1004.</title>
        <authorList>
            <person name="Mounaud S."/>
            <person name="Singh I."/>
            <person name="Joardar V."/>
            <person name="Pakala S."/>
            <person name="Pakala S."/>
            <person name="Venepally P."/>
            <person name="Chung J.K."/>
            <person name="Losada L."/>
            <person name="Nierman W.C."/>
        </authorList>
    </citation>
    <scope>NUCLEOTIDE SEQUENCE [LARGE SCALE GENOMIC DNA]</scope>
    <source>
        <strain evidence="3 4">NIH1004</strain>
    </source>
</reference>
<organism evidence="3 4">
    <name type="scientific">Aspergillus tanneri</name>
    <dbReference type="NCBI Taxonomy" id="1220188"/>
    <lineage>
        <taxon>Eukaryota</taxon>
        <taxon>Fungi</taxon>
        <taxon>Dikarya</taxon>
        <taxon>Ascomycota</taxon>
        <taxon>Pezizomycotina</taxon>
        <taxon>Eurotiomycetes</taxon>
        <taxon>Eurotiomycetidae</taxon>
        <taxon>Eurotiales</taxon>
        <taxon>Aspergillaceae</taxon>
        <taxon>Aspergillus</taxon>
        <taxon>Aspergillus subgen. Circumdati</taxon>
    </lineage>
</organism>
<dbReference type="InterPro" id="IPR011990">
    <property type="entry name" value="TPR-like_helical_dom_sf"/>
</dbReference>
<feature type="region of interest" description="Disordered" evidence="2">
    <location>
        <begin position="155"/>
        <end position="207"/>
    </location>
</feature>
<feature type="compositionally biased region" description="Polar residues" evidence="2">
    <location>
        <begin position="176"/>
        <end position="201"/>
    </location>
</feature>
<feature type="region of interest" description="Disordered" evidence="2">
    <location>
        <begin position="736"/>
        <end position="771"/>
    </location>
</feature>
<name>A0A5M9N600_9EURO</name>
<dbReference type="RefSeq" id="XP_033431870.1">
    <property type="nucleotide sequence ID" value="XM_033566113.1"/>
</dbReference>
<evidence type="ECO:0000256" key="2">
    <source>
        <dbReference type="SAM" id="MobiDB-lite"/>
    </source>
</evidence>
<keyword evidence="1" id="KW-0175">Coiled coil</keyword>
<dbReference type="GeneID" id="54324115"/>
<accession>A0A5M9N600</accession>
<dbReference type="OrthoDB" id="185373at2759"/>
<feature type="region of interest" description="Disordered" evidence="2">
    <location>
        <begin position="675"/>
        <end position="695"/>
    </location>
</feature>
<protein>
    <submittedName>
        <fullName evidence="3">Uncharacterized protein</fullName>
    </submittedName>
</protein>
<proteinExistence type="predicted"/>
<comment type="caution">
    <text evidence="3">The sequence shown here is derived from an EMBL/GenBank/DDBJ whole genome shotgun (WGS) entry which is preliminary data.</text>
</comment>
<dbReference type="Proteomes" id="UP000324241">
    <property type="component" value="Unassembled WGS sequence"/>
</dbReference>
<dbReference type="EMBL" id="QUQM01000002">
    <property type="protein sequence ID" value="KAA8652509.1"/>
    <property type="molecule type" value="Genomic_DNA"/>
</dbReference>
<sequence length="781" mass="88026">MQRLWSRAAPAQSTCRCVSCLSTSSGGLASRATSAASKRRLRIGNSVTALYTSIFAAAALADAQAKDKRRLEWKEKIAAVKEEVNELVDEEQRILKALKSRGESKSSTGFSYTSQYSPFFRTSTEIFPRHLSRPPLRSYHSGATVEKTVTDASEYFGGDAGEESTTVQESLGDVVQESTSTPIQDNSRAPPTSSSDNSFQNIADGDSENWQDMKSISELVGESDDPFNLRDERGFSYEDNTVPEWLARDIVRMKAIRKIALKQLAIRLLLRPKIAHNYLGLRARYDSDSSQPRFRTSDLLAELGSLRRRMLRLKTRRDADIDDLTVDIRTRNMKDMQHENLKLDRQVRSDTENYLIGDMSLDELLIRLANNLMQTGDPDRTYTLRLMLLAFTKTRQNDLGDLVLKALLPNKFPLSSSLILAILNFYYKSKNLKGFDLFLEMLRGDSYPVDMRNLGYYKRKVINGVEISVPPVSSANAVVYSTLIMASLRFDQPDRADAYLQAARAAGYMDSFPVLNAYLKFYTIRGDWERGLQTIKRTLAFIASSTEHSVDQLERLIALMVHLCDSCKKYKVSEAIITAAVESGFDWRSAEKQEDIEFSSDPHFQRWKVVRDSSSHEMQEKPGWEKCYTFVNTISEQLNDLSLPETDSARRWQKLMGTYAQEVLSAVVSGAPAQYNESKMSAEQENQPKGGSQSNRDYETLYRAENMAQAHQQEISSLKDEVAQLKRMVFELSQTTSNKPAAVHGQQPPPNGLGQLKNQLTSAKPATLEGPRQVTVRYLGS</sequence>
<dbReference type="VEuPathDB" id="FungiDB:EYZ11_007685"/>
<feature type="coiled-coil region" evidence="1">
    <location>
        <begin position="701"/>
        <end position="735"/>
    </location>
</feature>
<dbReference type="Gene3D" id="1.25.40.10">
    <property type="entry name" value="Tetratricopeptide repeat domain"/>
    <property type="match status" value="1"/>
</dbReference>
<evidence type="ECO:0000313" key="4">
    <source>
        <dbReference type="Proteomes" id="UP000324241"/>
    </source>
</evidence>
<evidence type="ECO:0000313" key="3">
    <source>
        <dbReference type="EMBL" id="KAA8652509.1"/>
    </source>
</evidence>
<feature type="coiled-coil region" evidence="1">
    <location>
        <begin position="70"/>
        <end position="101"/>
    </location>
</feature>
<evidence type="ECO:0000256" key="1">
    <source>
        <dbReference type="SAM" id="Coils"/>
    </source>
</evidence>